<reference evidence="1" key="1">
    <citation type="submission" date="2014-11" db="EMBL/GenBank/DDBJ databases">
        <title>Molecular phylogeny of cliff fern family Woodsiaceae with morphological implications.</title>
        <authorList>
            <person name="Shao Y.-Z."/>
            <person name="Wei R."/>
            <person name="Zhang X.-C."/>
        </authorList>
    </citation>
    <scope>NUCLEOTIDE SEQUENCE</scope>
</reference>
<dbReference type="PhylomeDB" id="A0A0K6SAA7"/>
<organism evidence="1">
    <name type="scientific">Chromera velia CCMP2878</name>
    <dbReference type="NCBI Taxonomy" id="1169474"/>
    <lineage>
        <taxon>Eukaryota</taxon>
        <taxon>Sar</taxon>
        <taxon>Alveolata</taxon>
        <taxon>Colpodellida</taxon>
        <taxon>Chromeraceae</taxon>
        <taxon>Chromera</taxon>
    </lineage>
</organism>
<sequence length="151" mass="16408">MKRTWILRVAAQDDSTETTTTAAVSASTFSCTGYVCDTTFIASHLEDCELTLTFSQIASFSESEGKYWGGFWVGSYCKDAVTNSNVKDLLIWTSAANFLAADFSGSQTHPNGAVLSRHFVSGQFRAPFDLRQWPFDTSVGPLILSGPASII</sequence>
<gene>
    <name evidence="1" type="ORF">Cvel_1503.t2</name>
</gene>
<protein>
    <submittedName>
        <fullName evidence="1">Uncharacterized protein</fullName>
    </submittedName>
</protein>
<evidence type="ECO:0000313" key="1">
    <source>
        <dbReference type="EMBL" id="CUC10505.1"/>
    </source>
</evidence>
<name>A0A0K6SAA7_9ALVE</name>
<accession>A0A0K6SAA7</accession>
<dbReference type="PROSITE" id="PS51257">
    <property type="entry name" value="PROKAR_LIPOPROTEIN"/>
    <property type="match status" value="1"/>
</dbReference>
<dbReference type="VEuPathDB" id="CryptoDB:Cvel_1503"/>
<proteinExistence type="predicted"/>
<dbReference type="EMBL" id="CDMZ01004259">
    <property type="protein sequence ID" value="CUC10505.1"/>
    <property type="molecule type" value="Genomic_DNA"/>
</dbReference>
<dbReference type="AlphaFoldDB" id="A0A0K6SAA7"/>